<dbReference type="Gene3D" id="3.30.70.1290">
    <property type="entry name" value="Transposase IS200-like"/>
    <property type="match status" value="1"/>
</dbReference>
<sequence length="248" mass="29191">MIRGNERKDIFLDEEDKQRFCDILKEKMRNGEFTVYALCIMDNHAHLLLKVENDRLANIMKRINTSYAYYYNKKYQRVGHVFQDRFKSEAIENESYLLAAIRYIHNNPVKAGMVKAPRHYKWSSYGSYTGRGSLEDDIIEKNMVLEMFSSEKGKAVELFVEYMNQLNNDTFIECEEEEKNKTILCEKDAREFVDTYLKGKGLHWGMLNVRANYEIRNEIIKELKEKSNLSIRQIAGLLGINKNTVLKV</sequence>
<feature type="domain" description="Transposase IS200-like" evidence="1">
    <location>
        <begin position="1"/>
        <end position="107"/>
    </location>
</feature>
<dbReference type="GO" id="GO:0006313">
    <property type="term" value="P:DNA transposition"/>
    <property type="evidence" value="ECO:0007669"/>
    <property type="project" value="InterPro"/>
</dbReference>
<dbReference type="Proteomes" id="UP000199584">
    <property type="component" value="Unassembled WGS sequence"/>
</dbReference>
<organism evidence="2 3">
    <name type="scientific">Desulfoscipio geothermicus DSM 3669</name>
    <dbReference type="NCBI Taxonomy" id="1121426"/>
    <lineage>
        <taxon>Bacteria</taxon>
        <taxon>Bacillati</taxon>
        <taxon>Bacillota</taxon>
        <taxon>Clostridia</taxon>
        <taxon>Eubacteriales</taxon>
        <taxon>Desulfallaceae</taxon>
        <taxon>Desulfoscipio</taxon>
    </lineage>
</organism>
<dbReference type="EMBL" id="FOYM01000001">
    <property type="protein sequence ID" value="SFQ95151.1"/>
    <property type="molecule type" value="Genomic_DNA"/>
</dbReference>
<dbReference type="GO" id="GO:0004803">
    <property type="term" value="F:transposase activity"/>
    <property type="evidence" value="ECO:0007669"/>
    <property type="project" value="InterPro"/>
</dbReference>
<reference evidence="3" key="1">
    <citation type="submission" date="2016-10" db="EMBL/GenBank/DDBJ databases">
        <authorList>
            <person name="Varghese N."/>
            <person name="Submissions S."/>
        </authorList>
    </citation>
    <scope>NUCLEOTIDE SEQUENCE [LARGE SCALE GENOMIC DNA]</scope>
    <source>
        <strain evidence="3">DSM 3669</strain>
    </source>
</reference>
<dbReference type="SMART" id="SM01321">
    <property type="entry name" value="Y1_Tnp"/>
    <property type="match status" value="1"/>
</dbReference>
<accession>A0A1I6CPP0</accession>
<dbReference type="NCBIfam" id="NF047646">
    <property type="entry name" value="REP_Tyr_transpos"/>
    <property type="match status" value="1"/>
</dbReference>
<dbReference type="STRING" id="39060.SAMN05660706_101138"/>
<proteinExistence type="predicted"/>
<dbReference type="GO" id="GO:0003677">
    <property type="term" value="F:DNA binding"/>
    <property type="evidence" value="ECO:0007669"/>
    <property type="project" value="InterPro"/>
</dbReference>
<dbReference type="SUPFAM" id="SSF143422">
    <property type="entry name" value="Transposase IS200-like"/>
    <property type="match status" value="1"/>
</dbReference>
<dbReference type="Pfam" id="PF01797">
    <property type="entry name" value="Y1_Tnp"/>
    <property type="match status" value="1"/>
</dbReference>
<protein>
    <submittedName>
        <fullName evidence="2">REP element-mobilizing transposase RayT</fullName>
    </submittedName>
</protein>
<name>A0A1I6CPP0_9FIRM</name>
<dbReference type="InterPro" id="IPR036515">
    <property type="entry name" value="Transposase_17_sf"/>
</dbReference>
<dbReference type="AlphaFoldDB" id="A0A1I6CPP0"/>
<dbReference type="InterPro" id="IPR002686">
    <property type="entry name" value="Transposase_17"/>
</dbReference>
<dbReference type="PANTHER" id="PTHR34322">
    <property type="entry name" value="TRANSPOSASE, Y1_TNP DOMAIN-CONTAINING"/>
    <property type="match status" value="1"/>
</dbReference>
<evidence type="ECO:0000313" key="2">
    <source>
        <dbReference type="EMBL" id="SFQ95151.1"/>
    </source>
</evidence>
<dbReference type="PANTHER" id="PTHR34322:SF2">
    <property type="entry name" value="TRANSPOSASE IS200-LIKE DOMAIN-CONTAINING PROTEIN"/>
    <property type="match status" value="1"/>
</dbReference>
<keyword evidence="3" id="KW-1185">Reference proteome</keyword>
<evidence type="ECO:0000313" key="3">
    <source>
        <dbReference type="Proteomes" id="UP000199584"/>
    </source>
</evidence>
<evidence type="ECO:0000259" key="1">
    <source>
        <dbReference type="SMART" id="SM01321"/>
    </source>
</evidence>
<gene>
    <name evidence="2" type="ORF">SAMN05660706_101138</name>
</gene>